<dbReference type="EMBL" id="JAKRCV010000002">
    <property type="protein sequence ID" value="MCG7320500.1"/>
    <property type="molecule type" value="Genomic_DNA"/>
</dbReference>
<dbReference type="RefSeq" id="WP_239261520.1">
    <property type="nucleotide sequence ID" value="NZ_JAKRCV010000002.1"/>
</dbReference>
<protein>
    <recommendedName>
        <fullName evidence="3">DUF559 domain-containing protein</fullName>
    </recommendedName>
</protein>
<name>A0ABS9PY12_9MICO</name>
<dbReference type="Proteomes" id="UP001521931">
    <property type="component" value="Unassembled WGS sequence"/>
</dbReference>
<evidence type="ECO:0000313" key="1">
    <source>
        <dbReference type="EMBL" id="MCG7320500.1"/>
    </source>
</evidence>
<gene>
    <name evidence="1" type="ORF">MHL29_01130</name>
</gene>
<accession>A0ABS9PY12</accession>
<proteinExistence type="predicted"/>
<evidence type="ECO:0000313" key="2">
    <source>
        <dbReference type="Proteomes" id="UP001521931"/>
    </source>
</evidence>
<sequence>MIEDIGAVSRVVPDDAVVCGESALWVHHLPHAQQWSPTPRPPIHLLVPGERRIRLATVRDHRLGGRQADTVHVEGLPLRVLSPPALFAQMAPHLSFLDTVILGDAVVGWRSVWTPEHLEAALGPGLPGVVQARRALHHVRPGSNSVTETKSRLLLLEAGLPEPELNVSVVVDGTWLAYVDFLWRRHRLVVEYYGVHHFTSDRQRRDDLHRVRGLRDHDYRVEELTSRDLARPAEMVARVANALREQEVALGL</sequence>
<evidence type="ECO:0008006" key="3">
    <source>
        <dbReference type="Google" id="ProtNLM"/>
    </source>
</evidence>
<organism evidence="1 2">
    <name type="scientific">Arsenicicoccus bolidensis</name>
    <dbReference type="NCBI Taxonomy" id="229480"/>
    <lineage>
        <taxon>Bacteria</taxon>
        <taxon>Bacillati</taxon>
        <taxon>Actinomycetota</taxon>
        <taxon>Actinomycetes</taxon>
        <taxon>Micrococcales</taxon>
        <taxon>Intrasporangiaceae</taxon>
        <taxon>Arsenicicoccus</taxon>
    </lineage>
</organism>
<reference evidence="1 2" key="1">
    <citation type="submission" date="2022-02" db="EMBL/GenBank/DDBJ databases">
        <title>Uncovering new skin microbiome diversity through culturing and metagenomics.</title>
        <authorList>
            <person name="Conlan S."/>
            <person name="Deming C."/>
            <person name="Nisc Comparative Sequencing Program N."/>
            <person name="Segre J.A."/>
        </authorList>
    </citation>
    <scope>NUCLEOTIDE SEQUENCE [LARGE SCALE GENOMIC DNA]</scope>
    <source>
        <strain evidence="1 2">ACRQZ</strain>
    </source>
</reference>
<keyword evidence="2" id="KW-1185">Reference proteome</keyword>
<comment type="caution">
    <text evidence="1">The sequence shown here is derived from an EMBL/GenBank/DDBJ whole genome shotgun (WGS) entry which is preliminary data.</text>
</comment>